<evidence type="ECO:0000313" key="2">
    <source>
        <dbReference type="Proteomes" id="UP000729357"/>
    </source>
</evidence>
<dbReference type="Proteomes" id="UP000729357">
    <property type="component" value="Unassembled WGS sequence"/>
</dbReference>
<sequence length="238" mass="28031">MREKQCWNQKRFQSLISRSGTFVSPFLRPDPQNPKRQGAFGDLLSDIKLIFSPLVFSKIWGWVIYRCTYSSDRDWADLMSRLGFYIQESLQQQNGLDMMESLDYYVLEDKALFDAAKPATVREHFRQRVRDAPQHERSVPAMRSQRYNFCVYIDEDALQSIVSGPPPPGDELDTGYVNLICLDMLGGVRAEFDTDHTQLDRCWIRVTYQDLMPTWYINFRTQRSWFVEYRRPLQVATP</sequence>
<evidence type="ECO:0000313" key="1">
    <source>
        <dbReference type="EMBL" id="KAG9983399.1"/>
    </source>
</evidence>
<dbReference type="AlphaFoldDB" id="A0A9P8FUY5"/>
<reference evidence="1" key="1">
    <citation type="journal article" date="2021" name="J Fungi (Basel)">
        <title>Virulence traits and population genomics of the black yeast Aureobasidium melanogenum.</title>
        <authorList>
            <person name="Cernosa A."/>
            <person name="Sun X."/>
            <person name="Gostincar C."/>
            <person name="Fang C."/>
            <person name="Gunde-Cimerman N."/>
            <person name="Song Z."/>
        </authorList>
    </citation>
    <scope>NUCLEOTIDE SEQUENCE</scope>
    <source>
        <strain evidence="1">EXF-9298</strain>
    </source>
</reference>
<name>A0A9P8FUY5_AURME</name>
<gene>
    <name evidence="1" type="ORF">KCU98_g6118</name>
</gene>
<comment type="caution">
    <text evidence="1">The sequence shown here is derived from an EMBL/GenBank/DDBJ whole genome shotgun (WGS) entry which is preliminary data.</text>
</comment>
<reference evidence="1" key="2">
    <citation type="submission" date="2021-08" db="EMBL/GenBank/DDBJ databases">
        <authorList>
            <person name="Gostincar C."/>
            <person name="Sun X."/>
            <person name="Song Z."/>
            <person name="Gunde-Cimerman N."/>
        </authorList>
    </citation>
    <scope>NUCLEOTIDE SEQUENCE</scope>
    <source>
        <strain evidence="1">EXF-9298</strain>
    </source>
</reference>
<keyword evidence="2" id="KW-1185">Reference proteome</keyword>
<organism evidence="1 2">
    <name type="scientific">Aureobasidium melanogenum</name>
    <name type="common">Aureobasidium pullulans var. melanogenum</name>
    <dbReference type="NCBI Taxonomy" id="46634"/>
    <lineage>
        <taxon>Eukaryota</taxon>
        <taxon>Fungi</taxon>
        <taxon>Dikarya</taxon>
        <taxon>Ascomycota</taxon>
        <taxon>Pezizomycotina</taxon>
        <taxon>Dothideomycetes</taxon>
        <taxon>Dothideomycetidae</taxon>
        <taxon>Dothideales</taxon>
        <taxon>Saccotheciaceae</taxon>
        <taxon>Aureobasidium</taxon>
    </lineage>
</organism>
<protein>
    <submittedName>
        <fullName evidence="1">Uncharacterized protein</fullName>
    </submittedName>
</protein>
<accession>A0A9P8FUY5</accession>
<proteinExistence type="predicted"/>
<dbReference type="EMBL" id="JAHFXS010000603">
    <property type="protein sequence ID" value="KAG9983399.1"/>
    <property type="molecule type" value="Genomic_DNA"/>
</dbReference>
<feature type="non-terminal residue" evidence="1">
    <location>
        <position position="238"/>
    </location>
</feature>